<dbReference type="Pfam" id="PF21350">
    <property type="entry name" value="Cas6_I-A"/>
    <property type="match status" value="1"/>
</dbReference>
<evidence type="ECO:0000256" key="3">
    <source>
        <dbReference type="ARBA" id="ARBA00023118"/>
    </source>
</evidence>
<dbReference type="EMBL" id="JAUSUQ010000017">
    <property type="protein sequence ID" value="MDQ0340673.1"/>
    <property type="molecule type" value="Genomic_DNA"/>
</dbReference>
<evidence type="ECO:0000256" key="2">
    <source>
        <dbReference type="ARBA" id="ARBA00022884"/>
    </source>
</evidence>
<dbReference type="InterPro" id="IPR010156">
    <property type="entry name" value="CRISPR-assoc_prot_Cas6"/>
</dbReference>
<dbReference type="RefSeq" id="WP_307342706.1">
    <property type="nucleotide sequence ID" value="NZ_JAUSUQ010000017.1"/>
</dbReference>
<dbReference type="NCBIfam" id="TIGR01877">
    <property type="entry name" value="cas_cas6"/>
    <property type="match status" value="1"/>
</dbReference>
<accession>A0ABU0CW79</accession>
<dbReference type="GO" id="GO:0016787">
    <property type="term" value="F:hydrolase activity"/>
    <property type="evidence" value="ECO:0007669"/>
    <property type="project" value="UniProtKB-KW"/>
</dbReference>
<keyword evidence="2" id="KW-0694">RNA-binding</keyword>
<dbReference type="CDD" id="cd21140">
    <property type="entry name" value="Cas6_I-like"/>
    <property type="match status" value="1"/>
</dbReference>
<dbReference type="Gene3D" id="3.30.70.1890">
    <property type="match status" value="1"/>
</dbReference>
<keyword evidence="3" id="KW-0051">Antiviral defense</keyword>
<evidence type="ECO:0000256" key="4">
    <source>
        <dbReference type="PIRNR" id="PIRNR005054"/>
    </source>
</evidence>
<reference evidence="6 7" key="1">
    <citation type="submission" date="2023-07" db="EMBL/GenBank/DDBJ databases">
        <title>Genomic Encyclopedia of Type Strains, Phase IV (KMG-IV): sequencing the most valuable type-strain genomes for metagenomic binning, comparative biology and taxonomic classification.</title>
        <authorList>
            <person name="Goeker M."/>
        </authorList>
    </citation>
    <scope>NUCLEOTIDE SEQUENCE [LARGE SCALE GENOMIC DNA]</scope>
    <source>
        <strain evidence="6 7">DSM 17740</strain>
    </source>
</reference>
<keyword evidence="6" id="KW-0378">Hydrolase</keyword>
<dbReference type="Gene3D" id="3.30.70.1900">
    <property type="match status" value="1"/>
</dbReference>
<comment type="caution">
    <text evidence="6">The sequence shown here is derived from an EMBL/GenBank/DDBJ whole genome shotgun (WGS) entry which is preliminary data.</text>
</comment>
<dbReference type="PANTHER" id="PTHR36984">
    <property type="entry name" value="CRISPR-ASSOCIATED ENDORIBONUCLEASE CAS6 1"/>
    <property type="match status" value="1"/>
</dbReference>
<dbReference type="PANTHER" id="PTHR36984:SF1">
    <property type="entry name" value="CRISPR-ASSOCIATED ENDORIBONUCLEASE CAS6 1"/>
    <property type="match status" value="1"/>
</dbReference>
<comment type="function">
    <text evidence="4">CRISPR (clustered regularly interspaced short palindromic repeat), is an adaptive immune system that provides protection against mobile genetic elements (viruses, transposable elements and conjugative plasmids). CRISPR clusters contain sequences complementary to antecedent mobile elements and target invading nucleic acids. CRISPR clusters are transcribed and processed into CRISPR RNA (crRNA).</text>
</comment>
<dbReference type="Proteomes" id="UP001232445">
    <property type="component" value="Unassembled WGS sequence"/>
</dbReference>
<comment type="similarity">
    <text evidence="1 4">Belongs to the CRISPR-associated protein Cas6/Cse3/CasE family.</text>
</comment>
<keyword evidence="7" id="KW-1185">Reference proteome</keyword>
<dbReference type="InterPro" id="IPR045747">
    <property type="entry name" value="CRISPR-assoc_prot_Cas6_N_sf"/>
</dbReference>
<name>A0ABU0CW79_9BACI</name>
<proteinExistence type="inferred from homology"/>
<dbReference type="InterPro" id="IPR049435">
    <property type="entry name" value="Cas_Cas6_C"/>
</dbReference>
<sequence>MRLRVILRPEGEKLQLPVNYQHILQGVIYHHIGDTTLARFLHDHGYQEGAKTFKLFTFSRLFGKHHLDLKQRMIEFTGPVEWEISSIVPEFIQSVGQSLLASSSLMIGEGKVSVEELHYSMPSIKNFPCRIMMLSPLTIHQTVEGDNGKRRTHFFYPEDPVFPLLIEQNLKNKYKAYFQQNVHGEFSIKPIKVRKRDKVVTQFKQFYITGYMGEYEVEGHPDLLNFALCVGLGVRNSSGFGMFRVVDPE</sequence>
<organism evidence="6 7">
    <name type="scientific">Caldalkalibacillus uzonensis</name>
    <dbReference type="NCBI Taxonomy" id="353224"/>
    <lineage>
        <taxon>Bacteria</taxon>
        <taxon>Bacillati</taxon>
        <taxon>Bacillota</taxon>
        <taxon>Bacilli</taxon>
        <taxon>Bacillales</taxon>
        <taxon>Bacillaceae</taxon>
        <taxon>Caldalkalibacillus</taxon>
    </lineage>
</organism>
<feature type="domain" description="CRISPR associated protein Cas6 C-terminal" evidence="5">
    <location>
        <begin position="129"/>
        <end position="245"/>
    </location>
</feature>
<evidence type="ECO:0000256" key="1">
    <source>
        <dbReference type="ARBA" id="ARBA00005937"/>
    </source>
</evidence>
<evidence type="ECO:0000313" key="7">
    <source>
        <dbReference type="Proteomes" id="UP001232445"/>
    </source>
</evidence>
<evidence type="ECO:0000259" key="5">
    <source>
        <dbReference type="Pfam" id="PF01881"/>
    </source>
</evidence>
<dbReference type="PIRSF" id="PIRSF005054">
    <property type="entry name" value="PF1131"/>
    <property type="match status" value="1"/>
</dbReference>
<gene>
    <name evidence="6" type="ORF">J2S00_003499</name>
</gene>
<evidence type="ECO:0000313" key="6">
    <source>
        <dbReference type="EMBL" id="MDQ0340673.1"/>
    </source>
</evidence>
<dbReference type="Pfam" id="PF01881">
    <property type="entry name" value="Cas_Cas6_C"/>
    <property type="match status" value="1"/>
</dbReference>
<protein>
    <recommendedName>
        <fullName evidence="4">CRISPR-associated endoribonuclease</fullName>
    </recommendedName>
</protein>